<dbReference type="InterPro" id="IPR011249">
    <property type="entry name" value="Metalloenz_LuxS/M16"/>
</dbReference>
<dbReference type="Pfam" id="PF00675">
    <property type="entry name" value="Peptidase_M16"/>
    <property type="match status" value="2"/>
</dbReference>
<name>A0A6N6VXA9_9BACT</name>
<dbReference type="GO" id="GO:0046872">
    <property type="term" value="F:metal ion binding"/>
    <property type="evidence" value="ECO:0007669"/>
    <property type="project" value="InterPro"/>
</dbReference>
<evidence type="ECO:0000313" key="6">
    <source>
        <dbReference type="Proteomes" id="UP000437748"/>
    </source>
</evidence>
<comment type="caution">
    <text evidence="5">The sequence shown here is derived from an EMBL/GenBank/DDBJ whole genome shotgun (WGS) entry which is preliminary data.</text>
</comment>
<feature type="domain" description="Peptidase M16 C-terminal" evidence="4">
    <location>
        <begin position="654"/>
        <end position="834"/>
    </location>
</feature>
<keyword evidence="2" id="KW-0175">Coiled coil</keyword>
<dbReference type="InterPro" id="IPR050361">
    <property type="entry name" value="MPP/UQCRC_Complex"/>
</dbReference>
<protein>
    <recommendedName>
        <fullName evidence="7">Insulinase family protein</fullName>
    </recommendedName>
</protein>
<dbReference type="RefSeq" id="WP_153418155.1">
    <property type="nucleotide sequence ID" value="NZ_WFLM01000001.1"/>
</dbReference>
<dbReference type="AlphaFoldDB" id="A0A6N6VXA9"/>
<dbReference type="Pfam" id="PF05193">
    <property type="entry name" value="Peptidase_M16_C"/>
    <property type="match status" value="2"/>
</dbReference>
<feature type="domain" description="Peptidase M16 C-terminal" evidence="4">
    <location>
        <begin position="176"/>
        <end position="356"/>
    </location>
</feature>
<gene>
    <name evidence="5" type="ORF">GCL60_01585</name>
</gene>
<dbReference type="InterPro" id="IPR007863">
    <property type="entry name" value="Peptidase_M16_C"/>
</dbReference>
<keyword evidence="6" id="KW-1185">Reference proteome</keyword>
<evidence type="ECO:0000256" key="1">
    <source>
        <dbReference type="ARBA" id="ARBA00007261"/>
    </source>
</evidence>
<evidence type="ECO:0000313" key="5">
    <source>
        <dbReference type="EMBL" id="KAB8040639.1"/>
    </source>
</evidence>
<organism evidence="5 6">
    <name type="scientific">Silvanigrella paludirubra</name>
    <dbReference type="NCBI Taxonomy" id="2499159"/>
    <lineage>
        <taxon>Bacteria</taxon>
        <taxon>Pseudomonadati</taxon>
        <taxon>Bdellovibrionota</taxon>
        <taxon>Oligoflexia</taxon>
        <taxon>Silvanigrellales</taxon>
        <taxon>Silvanigrellaceae</taxon>
        <taxon>Silvanigrella</taxon>
    </lineage>
</organism>
<proteinExistence type="inferred from homology"/>
<dbReference type="Gene3D" id="3.30.830.10">
    <property type="entry name" value="Metalloenzyme, LuxS/M16 peptidase-like"/>
    <property type="match status" value="4"/>
</dbReference>
<dbReference type="PANTHER" id="PTHR11851:SF49">
    <property type="entry name" value="MITOCHONDRIAL-PROCESSING PEPTIDASE SUBUNIT ALPHA"/>
    <property type="match status" value="1"/>
</dbReference>
<dbReference type="Proteomes" id="UP000437748">
    <property type="component" value="Unassembled WGS sequence"/>
</dbReference>
<evidence type="ECO:0000259" key="4">
    <source>
        <dbReference type="Pfam" id="PF05193"/>
    </source>
</evidence>
<feature type="domain" description="Peptidase M16 N-terminal" evidence="3">
    <location>
        <begin position="517"/>
        <end position="616"/>
    </location>
</feature>
<accession>A0A6N6VXA9</accession>
<comment type="similarity">
    <text evidence="1">Belongs to the peptidase M16 family.</text>
</comment>
<dbReference type="OrthoDB" id="5288619at2"/>
<feature type="coiled-coil region" evidence="2">
    <location>
        <begin position="109"/>
        <end position="143"/>
    </location>
</feature>
<feature type="domain" description="Peptidase M16 N-terminal" evidence="3">
    <location>
        <begin position="25"/>
        <end position="169"/>
    </location>
</feature>
<evidence type="ECO:0008006" key="7">
    <source>
        <dbReference type="Google" id="ProtNLM"/>
    </source>
</evidence>
<reference evidence="5 6" key="1">
    <citation type="submission" date="2019-10" db="EMBL/GenBank/DDBJ databases">
        <title>New species of Slilvanegrellaceae.</title>
        <authorList>
            <person name="Pitt A."/>
            <person name="Hahn M.W."/>
        </authorList>
    </citation>
    <scope>NUCLEOTIDE SEQUENCE [LARGE SCALE GENOMIC DNA]</scope>
    <source>
        <strain evidence="5 6">SP-Ram-0.45-NSY-1</strain>
    </source>
</reference>
<dbReference type="InterPro" id="IPR011765">
    <property type="entry name" value="Pept_M16_N"/>
</dbReference>
<dbReference type="SUPFAM" id="SSF63411">
    <property type="entry name" value="LuxS/MPP-like metallohydrolase"/>
    <property type="match status" value="4"/>
</dbReference>
<dbReference type="PANTHER" id="PTHR11851">
    <property type="entry name" value="METALLOPROTEASE"/>
    <property type="match status" value="1"/>
</dbReference>
<evidence type="ECO:0000256" key="2">
    <source>
        <dbReference type="SAM" id="Coils"/>
    </source>
</evidence>
<dbReference type="EMBL" id="WFLM01000001">
    <property type="protein sequence ID" value="KAB8040639.1"/>
    <property type="molecule type" value="Genomic_DNA"/>
</dbReference>
<evidence type="ECO:0000259" key="3">
    <source>
        <dbReference type="Pfam" id="PF00675"/>
    </source>
</evidence>
<sequence>MHNLKSQIIHRYLPNGMEVYLHPSDFAPIVSIQVLVKAGSIDEDDKEVQEGGIAHVLEHMLFKGTKKYPNTGQIASTVEFEGGDINAYTTFDHTNYHLTAPSSFALKGAELLLDVVQNSLLDKEELERELEVIIEEIKRSRDNPNAVVSHNLFSLFYEGTRMAKPVIGDQAIVENFKREEVYHFYKKWYIPNNIIFIATGDFNNEEMWEHLLKLSEDFLPQTVPQRERPPLPINESQKQPTAKIERGAWQEARVQIATTAPTLESHDMPVWDVFASILGEADSSRLTRILRDELQLITSIDCSCYTPKYPTGLLGIGFFGMAKNAMHALKIIVQEIRRLAEVPPTREELTRVLNTLKAQRIYSRESMDGISRCAGMSLQTSQKLEFENLYMESVSKVTTEQIRLTAQKVMSQLEAGNFHISVALAKESLPEITEKDFIDSVFHAVKMTHHNEEPLEASLQKSNSPNYSKESWIALYDRKTSELNADVKQIKIQLPFGKTLKINYRLSKRLPVTSGMLLLKGGLMNEPKNKNGVSGLMASMLTRGTQRQNYRKFIEELEDNASSISAFSSRDLFGMRFDSISENSLRTAQMLLDCFFRPEFSQSEWQRTYKETIEVLIAQKDSPAARLARVSQPLLFPNHPYALSGIGSEKSLENVTKEDAQEFWSQLFHAKEFVFSVAGDFDLRSFVNLIESEFKTFFDSEYENKLLEKQFEPQFPVQNDPLVGFDELEREQAHITVSFRSYPISDSRRTALELGANILAGQGGRLFLDLRDKKSLAYTVSASQSPNVLAGVFTAYIATASHKAKEAIEGIKLHIERLATEPPTEDELKRAQRSVLGSQSIESQHHNYQASQLAMSDVYGLEFDNFLRFSERVNAVTPEMISNVLKSLLSENPPIISIVGPRETWTPKNDDPVLKWDIN</sequence>